<protein>
    <submittedName>
        <fullName evidence="1">Nuclear transport factor 2 family protein</fullName>
    </submittedName>
</protein>
<name>A0ACC5RBZ5_9HYPH</name>
<accession>A0ACC5RBZ5</accession>
<sequence>MIEQAQDRKTSTRRDFSIAALATISALAVGAGSAAAAVEVSEEEALKALDPWADALFSGDPAKVEKVLAPEYQILRSDGTGHDKTSYLKSLPNQKIRSKFSDIVARGAGDVMVLRYRIETDQSIEGKTVEANSPRLSVFRRVDGQWLISAHANFAALK</sequence>
<reference evidence="1" key="1">
    <citation type="submission" date="2021-01" db="EMBL/GenBank/DDBJ databases">
        <authorList>
            <person name="Sun Q."/>
        </authorList>
    </citation>
    <scope>NUCLEOTIDE SEQUENCE</scope>
    <source>
        <strain evidence="1">YIM B02566</strain>
    </source>
</reference>
<organism evidence="1 2">
    <name type="scientific">Taklimakanibacter albus</name>
    <dbReference type="NCBI Taxonomy" id="2800327"/>
    <lineage>
        <taxon>Bacteria</taxon>
        <taxon>Pseudomonadati</taxon>
        <taxon>Pseudomonadota</taxon>
        <taxon>Alphaproteobacteria</taxon>
        <taxon>Hyphomicrobiales</taxon>
        <taxon>Aestuariivirgaceae</taxon>
        <taxon>Taklimakanibacter</taxon>
    </lineage>
</organism>
<dbReference type="EMBL" id="JAENHL010000008">
    <property type="protein sequence ID" value="MBK1870209.1"/>
    <property type="molecule type" value="Genomic_DNA"/>
</dbReference>
<proteinExistence type="predicted"/>
<comment type="caution">
    <text evidence="1">The sequence shown here is derived from an EMBL/GenBank/DDBJ whole genome shotgun (WGS) entry which is preliminary data.</text>
</comment>
<gene>
    <name evidence="1" type="ORF">JHL16_27855</name>
</gene>
<evidence type="ECO:0000313" key="2">
    <source>
        <dbReference type="Proteomes" id="UP000616151"/>
    </source>
</evidence>
<keyword evidence="2" id="KW-1185">Reference proteome</keyword>
<dbReference type="Proteomes" id="UP000616151">
    <property type="component" value="Unassembled WGS sequence"/>
</dbReference>
<evidence type="ECO:0000313" key="1">
    <source>
        <dbReference type="EMBL" id="MBK1870209.1"/>
    </source>
</evidence>